<dbReference type="PANTHER" id="PTHR23077">
    <property type="entry name" value="AAA-FAMILY ATPASE"/>
    <property type="match status" value="1"/>
</dbReference>
<evidence type="ECO:0000313" key="13">
    <source>
        <dbReference type="EMBL" id="KAA1086035.1"/>
    </source>
</evidence>
<evidence type="ECO:0000256" key="1">
    <source>
        <dbReference type="ARBA" id="ARBA00004370"/>
    </source>
</evidence>
<evidence type="ECO:0000313" key="15">
    <source>
        <dbReference type="Proteomes" id="UP000324748"/>
    </source>
</evidence>
<dbReference type="Pfam" id="PF23315">
    <property type="entry name" value="PEX6_4th"/>
    <property type="match status" value="1"/>
</dbReference>
<evidence type="ECO:0000313" key="14">
    <source>
        <dbReference type="EMBL" id="KAA1104732.1"/>
    </source>
</evidence>
<dbReference type="SUPFAM" id="SSF52540">
    <property type="entry name" value="P-loop containing nucleoside triphosphate hydrolases"/>
    <property type="match status" value="2"/>
</dbReference>
<dbReference type="InterPro" id="IPR027417">
    <property type="entry name" value="P-loop_NTPase"/>
</dbReference>
<protein>
    <recommendedName>
        <fullName evidence="8">Peroxisomal ATPase PEX6</fullName>
    </recommendedName>
    <alternativeName>
        <fullName evidence="9">Peroxin-6</fullName>
    </alternativeName>
</protein>
<evidence type="ECO:0000313" key="16">
    <source>
        <dbReference type="Proteomes" id="UP000325313"/>
    </source>
</evidence>
<feature type="compositionally biased region" description="Polar residues" evidence="11">
    <location>
        <begin position="621"/>
        <end position="631"/>
    </location>
</feature>
<name>A0A5B0N9R0_PUCGR</name>
<keyword evidence="5" id="KW-0378">Hydrolase</keyword>
<dbReference type="InterPro" id="IPR047533">
    <property type="entry name" value="RecA-like_PEX6_r2"/>
</dbReference>
<keyword evidence="3" id="KW-0962">Peroxisome biogenesis</keyword>
<comment type="subcellular location">
    <subcellularLocation>
        <location evidence="1">Membrane</location>
    </subcellularLocation>
</comment>
<dbReference type="GO" id="GO:0005829">
    <property type="term" value="C:cytosol"/>
    <property type="evidence" value="ECO:0007669"/>
    <property type="project" value="TreeGrafter"/>
</dbReference>
<evidence type="ECO:0000256" key="11">
    <source>
        <dbReference type="SAM" id="MobiDB-lite"/>
    </source>
</evidence>
<evidence type="ECO:0000256" key="6">
    <source>
        <dbReference type="ARBA" id="ARBA00022840"/>
    </source>
</evidence>
<dbReference type="GO" id="GO:0005524">
    <property type="term" value="F:ATP binding"/>
    <property type="evidence" value="ECO:0007669"/>
    <property type="project" value="UniProtKB-KW"/>
</dbReference>
<dbReference type="InterPro" id="IPR056995">
    <property type="entry name" value="PEX6_4th_dom"/>
</dbReference>
<dbReference type="PANTHER" id="PTHR23077:SF9">
    <property type="entry name" value="PEROXISOMAL ATPASE PEX6"/>
    <property type="match status" value="1"/>
</dbReference>
<comment type="caution">
    <text evidence="13">The sequence shown here is derived from an EMBL/GenBank/DDBJ whole genome shotgun (WGS) entry which is preliminary data.</text>
</comment>
<sequence length="1330" mass="146195">MDSLSVELKPVNLDSYFSSTSPSIHRKKIDEVLLISSRLRAELLFPPSQTKTDLIVSLTNGHGDSHRRSIILSTQTELLGQVEPELELELEKLGRWIDQEEEACSPSSAARFLVYSSHALFGQIQSTLQLDPTHHPQHLLHLSPAQAIPLSALLLELIDPTPDSFSIESPEFQAELKSQLSLLPRIIRQSELLQVYLPSFPKPGLTHDNDNDNHPTTVLHTHQHPQPICRLSFNVLLTEPVLQGVFLPTQTLLTIVAKAHPSAQNPLTPTSTTANININGTAAETINIDPVRLLNHHPVIDALESFELVQEEEDLEIDLDFLAHSVLNQPLVDLSSYPQSTSSLGHPCHGLPLLESPHQPDTHSLGLHPNEDDGFHCFARMVDLMKIGVQSGDWLLLTKSCAADHGDQPISSSDPHQHRLVRIIGCDDDHPAILNFRQHHPQFDSQPSRQAPALILVPPVLLLNLLGTISYSAAVRSLDLNRPAPLSALAASLPSHLSHSALPTIRSLTLARLASPQALTKSYQPSFLRALKKYFEQKARVLLDGDVIAIAIDGDSARFTESHPSQSEPSADELDPDHFLPSSLVSYPTLPIYFKVTNLELSYPTLDQAQPNFDHGHQDSAHGSSAVNQTNQTNPLLPIRELMEDGVLGGIVDPKITKLVQTGLEFGFVPDAKNWLGIDSSTPLFYSPHSATNSQSPERMLYEYLLAAARVESRNYDLNLTVLISGPRGCGKSTLTKRAVDATGFNFLELNCFDLLGETEVKTAGTLRARFERALQAIPCVLLLRHLDGLARKSQSLETGQQPGIIAILKECFNEARRNWTCQSAVKFPLIIVGTTTDPDLLPLSMLALFKTQLAIEAPSEAERLEIIKELLRKDSLAPDVSLKSIALETAGLVANDLVHLVTQARMAAVTRARKHATGIEQLAIAGIQLMAKDIEKALGKARSEYSESIGAPRIPKVSWDDIGGLAKVREEILETVQLPIQHPELFANGLKRRSGLLLYGPPGTGKTLLAKAVATSCGLNFFSVKGPELLNMYIGESEANVRRVFERARGARPCVIFFDELDSVAPKRGNQGDSGGVMDRIVSQLLAELDGISSGSSSNDNQQEGATNGSGNGEVVVIGATNRPDLLDPALLRPGRFDKLIYLGIPTSRDQKLEILKSLTRKFNLSSSFDFDWLIDQVDRIGSQKGSGNIFTGADFYSICSEALMASLIRKIERLEAMKSKRSLKTDDSDDLDRPNDDEHDEEIEGSITEVDKEDFMVALKQVKPSISASELAHYRIIQDQFSDSTRQNLNQAPRVKSNGYHTNDVDNQQTIQFDFSPSKNKGKSKEIN</sequence>
<dbReference type="Proteomes" id="UP000325313">
    <property type="component" value="Unassembled WGS sequence"/>
</dbReference>
<dbReference type="GO" id="GO:0005778">
    <property type="term" value="C:peroxisomal membrane"/>
    <property type="evidence" value="ECO:0007669"/>
    <property type="project" value="TreeGrafter"/>
</dbReference>
<dbReference type="EMBL" id="VDEP01000414">
    <property type="protein sequence ID" value="KAA1086035.1"/>
    <property type="molecule type" value="Genomic_DNA"/>
</dbReference>
<comment type="catalytic activity">
    <reaction evidence="10">
        <text>ATP + H2O = ADP + phosphate + H(+)</text>
        <dbReference type="Rhea" id="RHEA:13065"/>
        <dbReference type="ChEBI" id="CHEBI:15377"/>
        <dbReference type="ChEBI" id="CHEBI:15378"/>
        <dbReference type="ChEBI" id="CHEBI:30616"/>
        <dbReference type="ChEBI" id="CHEBI:43474"/>
        <dbReference type="ChEBI" id="CHEBI:456216"/>
    </reaction>
    <physiologicalReaction direction="left-to-right" evidence="10">
        <dbReference type="Rhea" id="RHEA:13066"/>
    </physiologicalReaction>
</comment>
<evidence type="ECO:0000256" key="3">
    <source>
        <dbReference type="ARBA" id="ARBA00022593"/>
    </source>
</evidence>
<evidence type="ECO:0000256" key="10">
    <source>
        <dbReference type="ARBA" id="ARBA00048778"/>
    </source>
</evidence>
<dbReference type="InterPro" id="IPR003959">
    <property type="entry name" value="ATPase_AAA_core"/>
</dbReference>
<feature type="compositionally biased region" description="Basic and acidic residues" evidence="11">
    <location>
        <begin position="1224"/>
        <end position="1238"/>
    </location>
</feature>
<dbReference type="FunFam" id="3.40.50.300:FF:000109">
    <property type="entry name" value="Peroxisomal biogenesis factor 6"/>
    <property type="match status" value="1"/>
</dbReference>
<evidence type="ECO:0000256" key="4">
    <source>
        <dbReference type="ARBA" id="ARBA00022741"/>
    </source>
</evidence>
<dbReference type="Proteomes" id="UP000324748">
    <property type="component" value="Unassembled WGS sequence"/>
</dbReference>
<accession>A0A5B0N9R0</accession>
<feature type="domain" description="AAA+ ATPase" evidence="12">
    <location>
        <begin position="718"/>
        <end position="860"/>
    </location>
</feature>
<dbReference type="Gene3D" id="3.40.50.300">
    <property type="entry name" value="P-loop containing nucleotide triphosphate hydrolases"/>
    <property type="match status" value="2"/>
</dbReference>
<dbReference type="CDD" id="cd19527">
    <property type="entry name" value="RecA-like_PEX6_r2"/>
    <property type="match status" value="1"/>
</dbReference>
<dbReference type="EMBL" id="VSWC01000041">
    <property type="protein sequence ID" value="KAA1104732.1"/>
    <property type="molecule type" value="Genomic_DNA"/>
</dbReference>
<feature type="domain" description="AAA+ ATPase" evidence="12">
    <location>
        <begin position="993"/>
        <end position="1148"/>
    </location>
</feature>
<reference evidence="15 16" key="1">
    <citation type="submission" date="2019-05" db="EMBL/GenBank/DDBJ databases">
        <title>Emergence of the Ug99 lineage of the wheat stem rust pathogen through somatic hybridization.</title>
        <authorList>
            <person name="Li F."/>
            <person name="Upadhyaya N.M."/>
            <person name="Sperschneider J."/>
            <person name="Matny O."/>
            <person name="Nguyen-Phuc H."/>
            <person name="Mago R."/>
            <person name="Raley C."/>
            <person name="Miller M.E."/>
            <person name="Silverstein K.A.T."/>
            <person name="Henningsen E."/>
            <person name="Hirsch C.D."/>
            <person name="Visser B."/>
            <person name="Pretorius Z.A."/>
            <person name="Steffenson B.J."/>
            <person name="Schwessinger B."/>
            <person name="Dodds P.N."/>
            <person name="Figueroa M."/>
        </authorList>
    </citation>
    <scope>NUCLEOTIDE SEQUENCE [LARGE SCALE GENOMIC DNA]</scope>
    <source>
        <strain evidence="14">21-0</strain>
        <strain evidence="13 16">Ug99</strain>
    </source>
</reference>
<feature type="region of interest" description="Disordered" evidence="11">
    <location>
        <begin position="1224"/>
        <end position="1249"/>
    </location>
</feature>
<dbReference type="GO" id="GO:0016558">
    <property type="term" value="P:protein import into peroxisome matrix"/>
    <property type="evidence" value="ECO:0007669"/>
    <property type="project" value="TreeGrafter"/>
</dbReference>
<evidence type="ECO:0000256" key="5">
    <source>
        <dbReference type="ARBA" id="ARBA00022801"/>
    </source>
</evidence>
<evidence type="ECO:0000256" key="7">
    <source>
        <dbReference type="ARBA" id="ARBA00023136"/>
    </source>
</evidence>
<feature type="compositionally biased region" description="Polar residues" evidence="11">
    <location>
        <begin position="1301"/>
        <end position="1321"/>
    </location>
</feature>
<dbReference type="Gene3D" id="1.10.8.60">
    <property type="match status" value="2"/>
</dbReference>
<feature type="region of interest" description="Disordered" evidence="11">
    <location>
        <begin position="610"/>
        <end position="631"/>
    </location>
</feature>
<dbReference type="InterPro" id="IPR003593">
    <property type="entry name" value="AAA+_ATPase"/>
</dbReference>
<comment type="similarity">
    <text evidence="2">Belongs to the AAA ATPase family.</text>
</comment>
<dbReference type="PROSITE" id="PS00674">
    <property type="entry name" value="AAA"/>
    <property type="match status" value="1"/>
</dbReference>
<keyword evidence="15" id="KW-1185">Reference proteome</keyword>
<dbReference type="SMART" id="SM00382">
    <property type="entry name" value="AAA"/>
    <property type="match status" value="2"/>
</dbReference>
<proteinExistence type="inferred from homology"/>
<evidence type="ECO:0000256" key="9">
    <source>
        <dbReference type="ARBA" id="ARBA00034920"/>
    </source>
</evidence>
<dbReference type="InterPro" id="IPR003960">
    <property type="entry name" value="ATPase_AAA_CS"/>
</dbReference>
<feature type="compositionally biased region" description="Low complexity" evidence="11">
    <location>
        <begin position="1094"/>
        <end position="1104"/>
    </location>
</feature>
<evidence type="ECO:0000256" key="2">
    <source>
        <dbReference type="ARBA" id="ARBA00006914"/>
    </source>
</evidence>
<feature type="region of interest" description="Disordered" evidence="11">
    <location>
        <begin position="1296"/>
        <end position="1330"/>
    </location>
</feature>
<gene>
    <name evidence="13" type="primary">PEX6_1</name>
    <name evidence="14" type="ORF">PGT21_030672</name>
    <name evidence="13" type="ORF">PGTUg99_006276</name>
</gene>
<keyword evidence="6" id="KW-0067">ATP-binding</keyword>
<evidence type="ECO:0000256" key="8">
    <source>
        <dbReference type="ARBA" id="ARBA00034811"/>
    </source>
</evidence>
<feature type="region of interest" description="Disordered" evidence="11">
    <location>
        <begin position="1094"/>
        <end position="1115"/>
    </location>
</feature>
<dbReference type="GO" id="GO:0016887">
    <property type="term" value="F:ATP hydrolysis activity"/>
    <property type="evidence" value="ECO:0007669"/>
    <property type="project" value="InterPro"/>
</dbReference>
<evidence type="ECO:0000259" key="12">
    <source>
        <dbReference type="SMART" id="SM00382"/>
    </source>
</evidence>
<organism evidence="13 16">
    <name type="scientific">Puccinia graminis f. sp. tritici</name>
    <dbReference type="NCBI Taxonomy" id="56615"/>
    <lineage>
        <taxon>Eukaryota</taxon>
        <taxon>Fungi</taxon>
        <taxon>Dikarya</taxon>
        <taxon>Basidiomycota</taxon>
        <taxon>Pucciniomycotina</taxon>
        <taxon>Pucciniomycetes</taxon>
        <taxon>Pucciniales</taxon>
        <taxon>Pucciniaceae</taxon>
        <taxon>Puccinia</taxon>
    </lineage>
</organism>
<keyword evidence="7" id="KW-0472">Membrane</keyword>
<dbReference type="Pfam" id="PF00004">
    <property type="entry name" value="AAA"/>
    <property type="match status" value="2"/>
</dbReference>
<dbReference type="InterPro" id="IPR050168">
    <property type="entry name" value="AAA_ATPase_domain"/>
</dbReference>
<dbReference type="OrthoDB" id="5553750at2759"/>
<keyword evidence="4" id="KW-0547">Nucleotide-binding</keyword>
<dbReference type="FunFam" id="1.10.8.60:FF:000108">
    <property type="entry name" value="Peroxisomal biogenesis factor 6"/>
    <property type="match status" value="1"/>
</dbReference>